<dbReference type="EMBL" id="CAADFX010000215">
    <property type="protein sequence ID" value="VFK63487.1"/>
    <property type="molecule type" value="Genomic_DNA"/>
</dbReference>
<evidence type="ECO:0000313" key="3">
    <source>
        <dbReference type="EMBL" id="VFK63487.1"/>
    </source>
</evidence>
<dbReference type="EMBL" id="CAADFV010000036">
    <property type="protein sequence ID" value="VFK56050.1"/>
    <property type="molecule type" value="Genomic_DNA"/>
</dbReference>
<evidence type="ECO:0000313" key="2">
    <source>
        <dbReference type="EMBL" id="VFK56050.1"/>
    </source>
</evidence>
<gene>
    <name evidence="3" type="ORF">BECKTUN1418D_GA0071000_12154</name>
    <name evidence="2" type="ORF">BECKTUN1418E_GA0071001_103621</name>
    <name evidence="1" type="ORF">BECKTUN1418F_GA0071002_103521</name>
</gene>
<reference evidence="2" key="1">
    <citation type="submission" date="2019-02" db="EMBL/GenBank/DDBJ databases">
        <authorList>
            <person name="Gruber-Vodicka R. H."/>
            <person name="Seah K. B. B."/>
        </authorList>
    </citation>
    <scope>NUCLEOTIDE SEQUENCE</scope>
    <source>
        <strain evidence="3">BECK_BY1</strain>
        <strain evidence="2">BECK_BY2</strain>
        <strain evidence="1">BECK_BY3</strain>
    </source>
</reference>
<dbReference type="AlphaFoldDB" id="A0A450ZQK5"/>
<proteinExistence type="predicted"/>
<protein>
    <submittedName>
        <fullName evidence="2">Uncharacterized protein</fullName>
    </submittedName>
</protein>
<evidence type="ECO:0000313" key="1">
    <source>
        <dbReference type="EMBL" id="VFK54010.1"/>
    </source>
</evidence>
<organism evidence="2">
    <name type="scientific">Candidatus Kentrum sp. TUN</name>
    <dbReference type="NCBI Taxonomy" id="2126343"/>
    <lineage>
        <taxon>Bacteria</taxon>
        <taxon>Pseudomonadati</taxon>
        <taxon>Pseudomonadota</taxon>
        <taxon>Gammaproteobacteria</taxon>
        <taxon>Candidatus Kentrum</taxon>
    </lineage>
</organism>
<name>A0A450ZQK5_9GAMM</name>
<dbReference type="EMBL" id="CAADFY010000035">
    <property type="protein sequence ID" value="VFK54010.1"/>
    <property type="molecule type" value="Genomic_DNA"/>
</dbReference>
<sequence>MMAKMSWEFVGSFTDRSRRYHSSYYFVIMTNCIYNQLLSCCGDRNGSGSSANSLSSVSRA</sequence>
<accession>A0A450ZQK5</accession>